<organism evidence="2 3">
    <name type="scientific">Natronobacterium gregoryi</name>
    <dbReference type="NCBI Taxonomy" id="44930"/>
    <lineage>
        <taxon>Archaea</taxon>
        <taxon>Methanobacteriati</taxon>
        <taxon>Methanobacteriota</taxon>
        <taxon>Stenosarchaea group</taxon>
        <taxon>Halobacteria</taxon>
        <taxon>Halobacteriales</taxon>
        <taxon>Natrialbaceae</taxon>
        <taxon>Natronobacterium</taxon>
    </lineage>
</organism>
<keyword evidence="1" id="KW-1133">Transmembrane helix</keyword>
<evidence type="ECO:0000256" key="1">
    <source>
        <dbReference type="SAM" id="Phobius"/>
    </source>
</evidence>
<reference evidence="2 3" key="1">
    <citation type="submission" date="2016-10" db="EMBL/GenBank/DDBJ databases">
        <authorList>
            <person name="de Groot N.N."/>
        </authorList>
    </citation>
    <scope>NUCLEOTIDE SEQUENCE [LARGE SCALE GENOMIC DNA]</scope>
    <source>
        <strain evidence="2 3">SP2</strain>
    </source>
</reference>
<dbReference type="Proteomes" id="UP000182829">
    <property type="component" value="Unassembled WGS sequence"/>
</dbReference>
<dbReference type="EMBL" id="FORO01000002">
    <property type="protein sequence ID" value="SFI62441.1"/>
    <property type="molecule type" value="Genomic_DNA"/>
</dbReference>
<evidence type="ECO:0000313" key="3">
    <source>
        <dbReference type="Proteomes" id="UP000182829"/>
    </source>
</evidence>
<sequence>MIGMMESAIVLWFLVGVTIGLGLLFIGPIIELVGAI</sequence>
<accession>A0A1I3JQB6</accession>
<feature type="transmembrane region" description="Helical" evidence="1">
    <location>
        <begin position="9"/>
        <end position="30"/>
    </location>
</feature>
<gene>
    <name evidence="2" type="ORF">SAMN05443661_102210</name>
</gene>
<keyword evidence="1" id="KW-0472">Membrane</keyword>
<name>A0A1I3JQB6_9EURY</name>
<evidence type="ECO:0000313" key="2">
    <source>
        <dbReference type="EMBL" id="SFI62441.1"/>
    </source>
</evidence>
<protein>
    <submittedName>
        <fullName evidence="2">Uncharacterized protein</fullName>
    </submittedName>
</protein>
<dbReference type="AlphaFoldDB" id="A0A1I3JQB6"/>
<proteinExistence type="predicted"/>
<keyword evidence="1" id="KW-0812">Transmembrane</keyword>